<dbReference type="Proteomes" id="UP001165060">
    <property type="component" value="Unassembled WGS sequence"/>
</dbReference>
<evidence type="ECO:0000313" key="4">
    <source>
        <dbReference type="EMBL" id="GMI30310.1"/>
    </source>
</evidence>
<dbReference type="EMBL" id="BRYB01001647">
    <property type="protein sequence ID" value="GMI30310.1"/>
    <property type="molecule type" value="Genomic_DNA"/>
</dbReference>
<organism evidence="4 5">
    <name type="scientific">Tetraparma gracilis</name>
    <dbReference type="NCBI Taxonomy" id="2962635"/>
    <lineage>
        <taxon>Eukaryota</taxon>
        <taxon>Sar</taxon>
        <taxon>Stramenopiles</taxon>
        <taxon>Ochrophyta</taxon>
        <taxon>Bolidophyceae</taxon>
        <taxon>Parmales</taxon>
        <taxon>Triparmaceae</taxon>
        <taxon>Tetraparma</taxon>
    </lineage>
</organism>
<name>A0ABQ6MQF9_9STRA</name>
<dbReference type="SUPFAM" id="SSF110836">
    <property type="entry name" value="Hypothetical protein SAV1430"/>
    <property type="match status" value="1"/>
</dbReference>
<evidence type="ECO:0000256" key="1">
    <source>
        <dbReference type="ARBA" id="ARBA00006420"/>
    </source>
</evidence>
<dbReference type="PANTHER" id="PTHR11178">
    <property type="entry name" value="IRON-SULFUR CLUSTER SCAFFOLD PROTEIN NFU-RELATED"/>
    <property type="match status" value="1"/>
</dbReference>
<accession>A0ABQ6MQF9</accession>
<gene>
    <name evidence="4" type="ORF">TeGR_g2320</name>
</gene>
<evidence type="ECO:0000259" key="3">
    <source>
        <dbReference type="SMART" id="SM00932"/>
    </source>
</evidence>
<dbReference type="PIRSF" id="PIRSF036773">
    <property type="entry name" value="HIRIP5"/>
    <property type="match status" value="1"/>
</dbReference>
<evidence type="ECO:0000256" key="2">
    <source>
        <dbReference type="SAM" id="MobiDB-lite"/>
    </source>
</evidence>
<dbReference type="InterPro" id="IPR014824">
    <property type="entry name" value="Nfu/NifU_N"/>
</dbReference>
<dbReference type="Gene3D" id="3.30.300.130">
    <property type="entry name" value="Fe-S cluster assembly (FSCA)"/>
    <property type="match status" value="1"/>
</dbReference>
<feature type="compositionally biased region" description="Basic and acidic residues" evidence="2">
    <location>
        <begin position="229"/>
        <end position="251"/>
    </location>
</feature>
<dbReference type="SUPFAM" id="SSF117916">
    <property type="entry name" value="Fe-S cluster assembly (FSCA) domain-like"/>
    <property type="match status" value="1"/>
</dbReference>
<dbReference type="InterPro" id="IPR001075">
    <property type="entry name" value="NIF_FeS_clus_asmbl_NifU_C"/>
</dbReference>
<dbReference type="InterPro" id="IPR034904">
    <property type="entry name" value="FSCA_dom_sf"/>
</dbReference>
<proteinExistence type="inferred from homology"/>
<keyword evidence="5" id="KW-1185">Reference proteome</keyword>
<evidence type="ECO:0000313" key="5">
    <source>
        <dbReference type="Proteomes" id="UP001165060"/>
    </source>
</evidence>
<dbReference type="Gene3D" id="3.30.1370.70">
    <property type="entry name" value="Scaffold protein Nfu/NifU, N-terminal domain"/>
    <property type="match status" value="1"/>
</dbReference>
<dbReference type="InterPro" id="IPR036498">
    <property type="entry name" value="Nfu/NifU_N_sf"/>
</dbReference>
<dbReference type="PANTHER" id="PTHR11178:SF1">
    <property type="entry name" value="NFU1 IRON-SULFUR CLUSTER SCAFFOLD HOMOLOG, MITOCHONDRIAL"/>
    <property type="match status" value="1"/>
</dbReference>
<dbReference type="Pfam" id="PF08712">
    <property type="entry name" value="Nfu_N"/>
    <property type="match status" value="1"/>
</dbReference>
<reference evidence="4 5" key="1">
    <citation type="journal article" date="2023" name="Commun. Biol.">
        <title>Genome analysis of Parmales, the sister group of diatoms, reveals the evolutionary specialization of diatoms from phago-mixotrophs to photoautotrophs.</title>
        <authorList>
            <person name="Ban H."/>
            <person name="Sato S."/>
            <person name="Yoshikawa S."/>
            <person name="Yamada K."/>
            <person name="Nakamura Y."/>
            <person name="Ichinomiya M."/>
            <person name="Sato N."/>
            <person name="Blanc-Mathieu R."/>
            <person name="Endo H."/>
            <person name="Kuwata A."/>
            <person name="Ogata H."/>
        </authorList>
    </citation>
    <scope>NUCLEOTIDE SEQUENCE [LARGE SCALE GENOMIC DNA]</scope>
</reference>
<feature type="domain" description="Scaffold protein Nfu/NifU N-terminal" evidence="3">
    <location>
        <begin position="28"/>
        <end position="120"/>
    </location>
</feature>
<dbReference type="Pfam" id="PF01106">
    <property type="entry name" value="NifU"/>
    <property type="match status" value="1"/>
</dbReference>
<sequence>MLSLLRSAARPLPPLRPLSLPGSRSLFIQTSSTPNPHSLKFLPGRPVYTTPDDSGFYAAATDFNALTQSPLARRLVRATDAVGGVYLGSDFVTVTKAADASWDALRPVVFSEIMEWYASGEEAVAEGQVSDTTILEDDDEVVQMIKELLEVRIRPAVQEDGGDIKLVGFDEPEGIVKVRLEGSCVGCPSSSVTLKSGVENMLMHYIPEVKGVVAVEQGEEGEEVFPDHDYSEVKVEKEGGKPKQSYEEKLKQAGIPFSD</sequence>
<comment type="similarity">
    <text evidence="1">Belongs to the NifU family.</text>
</comment>
<dbReference type="InterPro" id="IPR035433">
    <property type="entry name" value="NFU1-like"/>
</dbReference>
<comment type="caution">
    <text evidence="4">The sequence shown here is derived from an EMBL/GenBank/DDBJ whole genome shotgun (WGS) entry which is preliminary data.</text>
</comment>
<feature type="region of interest" description="Disordered" evidence="2">
    <location>
        <begin position="229"/>
        <end position="259"/>
    </location>
</feature>
<protein>
    <recommendedName>
        <fullName evidence="3">Scaffold protein Nfu/NifU N-terminal domain-containing protein</fullName>
    </recommendedName>
</protein>
<dbReference type="SMART" id="SM00932">
    <property type="entry name" value="Nfu_N"/>
    <property type="match status" value="1"/>
</dbReference>